<comment type="caution">
    <text evidence="4">The sequence shown here is derived from an EMBL/GenBank/DDBJ whole genome shotgun (WGS) entry which is preliminary data.</text>
</comment>
<gene>
    <name evidence="4" type="ORF">SPHA_42309</name>
</gene>
<feature type="transmembrane region" description="Helical" evidence="3">
    <location>
        <begin position="52"/>
        <end position="72"/>
    </location>
</feature>
<dbReference type="GO" id="GO:0043252">
    <property type="term" value="P:sodium-independent organic anion transport"/>
    <property type="evidence" value="ECO:0007669"/>
    <property type="project" value="TreeGrafter"/>
</dbReference>
<sequence length="250" mass="27378">MGYVEDPGQSEHTQLSTTPRKQSSSLVNSKEKDQVQPECGIHKCKPDSMQGCANLVCFTACYSMAALLTQTLTVYLTSQITSVEKQFGFSSSQVGVIMSGNDIGFLVTVLLISHFAKKAHIPRCLGGSTFLFGISGLICCLAYFVDHTPKYLQKESLEMSANDTPAILQKHDMETLLCNTTADLDQIRKESECTEKSVQIQADQTKIAFVMFMIGMLVQGVAKSPRTSLLTAYVDNNVAEKTKTGIYMGK</sequence>
<keyword evidence="3" id="KW-1133">Transmembrane helix</keyword>
<organism evidence="4 5">
    <name type="scientific">Acanthosepion pharaonis</name>
    <name type="common">Pharaoh cuttlefish</name>
    <name type="synonym">Sepia pharaonis</name>
    <dbReference type="NCBI Taxonomy" id="158019"/>
    <lineage>
        <taxon>Eukaryota</taxon>
        <taxon>Metazoa</taxon>
        <taxon>Spiralia</taxon>
        <taxon>Lophotrochozoa</taxon>
        <taxon>Mollusca</taxon>
        <taxon>Cephalopoda</taxon>
        <taxon>Coleoidea</taxon>
        <taxon>Decapodiformes</taxon>
        <taxon>Sepiida</taxon>
        <taxon>Sepiina</taxon>
        <taxon>Sepiidae</taxon>
        <taxon>Acanthosepion</taxon>
    </lineage>
</organism>
<evidence type="ECO:0000256" key="1">
    <source>
        <dbReference type="ARBA" id="ARBA00023157"/>
    </source>
</evidence>
<dbReference type="Pfam" id="PF03137">
    <property type="entry name" value="OATP"/>
    <property type="match status" value="1"/>
</dbReference>
<keyword evidence="3" id="KW-0472">Membrane</keyword>
<feature type="compositionally biased region" description="Polar residues" evidence="2">
    <location>
        <begin position="10"/>
        <end position="28"/>
    </location>
</feature>
<feature type="region of interest" description="Disordered" evidence="2">
    <location>
        <begin position="1"/>
        <end position="31"/>
    </location>
</feature>
<feature type="transmembrane region" description="Helical" evidence="3">
    <location>
        <begin position="124"/>
        <end position="145"/>
    </location>
</feature>
<dbReference type="EMBL" id="CAHIKZ030002064">
    <property type="protein sequence ID" value="CAE1280417.1"/>
    <property type="molecule type" value="Genomic_DNA"/>
</dbReference>
<feature type="transmembrane region" description="Helical" evidence="3">
    <location>
        <begin position="92"/>
        <end position="112"/>
    </location>
</feature>
<name>A0A812CUP4_ACAPH</name>
<evidence type="ECO:0000313" key="5">
    <source>
        <dbReference type="Proteomes" id="UP000597762"/>
    </source>
</evidence>
<accession>A0A812CUP4</accession>
<dbReference type="GO" id="GO:0016323">
    <property type="term" value="C:basolateral plasma membrane"/>
    <property type="evidence" value="ECO:0007669"/>
    <property type="project" value="TreeGrafter"/>
</dbReference>
<dbReference type="OrthoDB" id="6149675at2759"/>
<dbReference type="InterPro" id="IPR004156">
    <property type="entry name" value="OATP"/>
</dbReference>
<evidence type="ECO:0000313" key="4">
    <source>
        <dbReference type="EMBL" id="CAE1280417.1"/>
    </source>
</evidence>
<dbReference type="AlphaFoldDB" id="A0A812CUP4"/>
<keyword evidence="1" id="KW-1015">Disulfide bond</keyword>
<dbReference type="GO" id="GO:0015347">
    <property type="term" value="F:sodium-independent organic anion transmembrane transporter activity"/>
    <property type="evidence" value="ECO:0007669"/>
    <property type="project" value="TreeGrafter"/>
</dbReference>
<keyword evidence="3" id="KW-0812">Transmembrane</keyword>
<reference evidence="4" key="1">
    <citation type="submission" date="2021-01" db="EMBL/GenBank/DDBJ databases">
        <authorList>
            <person name="Li R."/>
            <person name="Bekaert M."/>
        </authorList>
    </citation>
    <scope>NUCLEOTIDE SEQUENCE</scope>
    <source>
        <strain evidence="4">Farmed</strain>
    </source>
</reference>
<protein>
    <submittedName>
        <fullName evidence="4">Uncharacterized protein</fullName>
    </submittedName>
</protein>
<proteinExistence type="predicted"/>
<dbReference type="PANTHER" id="PTHR11388:SF142">
    <property type="entry name" value="SOLUTE CARRIER ORGANIC ANION TRANSPORTER FAMILY MEMBER 5A1"/>
    <property type="match status" value="1"/>
</dbReference>
<dbReference type="SUPFAM" id="SSF103473">
    <property type="entry name" value="MFS general substrate transporter"/>
    <property type="match status" value="1"/>
</dbReference>
<dbReference type="InterPro" id="IPR036259">
    <property type="entry name" value="MFS_trans_sf"/>
</dbReference>
<dbReference type="Proteomes" id="UP000597762">
    <property type="component" value="Unassembled WGS sequence"/>
</dbReference>
<keyword evidence="5" id="KW-1185">Reference proteome</keyword>
<evidence type="ECO:0000256" key="3">
    <source>
        <dbReference type="SAM" id="Phobius"/>
    </source>
</evidence>
<dbReference type="PANTHER" id="PTHR11388">
    <property type="entry name" value="ORGANIC ANION TRANSPORTER"/>
    <property type="match status" value="1"/>
</dbReference>
<dbReference type="Gene3D" id="1.20.1250.20">
    <property type="entry name" value="MFS general substrate transporter like domains"/>
    <property type="match status" value="1"/>
</dbReference>
<evidence type="ECO:0000256" key="2">
    <source>
        <dbReference type="SAM" id="MobiDB-lite"/>
    </source>
</evidence>